<reference evidence="1" key="1">
    <citation type="journal article" date="2014" name="Front. Microbiol.">
        <title>High frequency of phylogenetically diverse reductive dehalogenase-homologous genes in deep subseafloor sedimentary metagenomes.</title>
        <authorList>
            <person name="Kawai M."/>
            <person name="Futagami T."/>
            <person name="Toyoda A."/>
            <person name="Takaki Y."/>
            <person name="Nishi S."/>
            <person name="Hori S."/>
            <person name="Arai W."/>
            <person name="Tsubouchi T."/>
            <person name="Morono Y."/>
            <person name="Uchiyama I."/>
            <person name="Ito T."/>
            <person name="Fujiyama A."/>
            <person name="Inagaki F."/>
            <person name="Takami H."/>
        </authorList>
    </citation>
    <scope>NUCLEOTIDE SEQUENCE</scope>
    <source>
        <strain evidence="1">Expedition CK06-06</strain>
    </source>
</reference>
<evidence type="ECO:0000313" key="1">
    <source>
        <dbReference type="EMBL" id="GAF99068.1"/>
    </source>
</evidence>
<sequence>MSLLTPEERDKVRKEWYEKDSGRIYDDLIRMSAQAQYDKDH</sequence>
<comment type="caution">
    <text evidence="1">The sequence shown here is derived from an EMBL/GenBank/DDBJ whole genome shotgun (WGS) entry which is preliminary data.</text>
</comment>
<feature type="non-terminal residue" evidence="1">
    <location>
        <position position="41"/>
    </location>
</feature>
<organism evidence="1">
    <name type="scientific">marine sediment metagenome</name>
    <dbReference type="NCBI Taxonomy" id="412755"/>
    <lineage>
        <taxon>unclassified sequences</taxon>
        <taxon>metagenomes</taxon>
        <taxon>ecological metagenomes</taxon>
    </lineage>
</organism>
<proteinExistence type="predicted"/>
<accession>X0TZT0</accession>
<protein>
    <submittedName>
        <fullName evidence="1">Uncharacterized protein</fullName>
    </submittedName>
</protein>
<dbReference type="EMBL" id="BARS01011037">
    <property type="protein sequence ID" value="GAF99068.1"/>
    <property type="molecule type" value="Genomic_DNA"/>
</dbReference>
<name>X0TZT0_9ZZZZ</name>
<gene>
    <name evidence="1" type="ORF">S01H1_20230</name>
</gene>
<dbReference type="AlphaFoldDB" id="X0TZT0"/>